<accession>A0AAU9IHY6</accession>
<organism evidence="1 2">
    <name type="scientific">Blepharisma stoltei</name>
    <dbReference type="NCBI Taxonomy" id="1481888"/>
    <lineage>
        <taxon>Eukaryota</taxon>
        <taxon>Sar</taxon>
        <taxon>Alveolata</taxon>
        <taxon>Ciliophora</taxon>
        <taxon>Postciliodesmatophora</taxon>
        <taxon>Heterotrichea</taxon>
        <taxon>Heterotrichida</taxon>
        <taxon>Blepharismidae</taxon>
        <taxon>Blepharisma</taxon>
    </lineage>
</organism>
<comment type="caution">
    <text evidence="1">The sequence shown here is derived from an EMBL/GenBank/DDBJ whole genome shotgun (WGS) entry which is preliminary data.</text>
</comment>
<evidence type="ECO:0000313" key="2">
    <source>
        <dbReference type="Proteomes" id="UP001162131"/>
    </source>
</evidence>
<evidence type="ECO:0000313" key="1">
    <source>
        <dbReference type="EMBL" id="CAG9315094.1"/>
    </source>
</evidence>
<proteinExistence type="predicted"/>
<dbReference type="Proteomes" id="UP001162131">
    <property type="component" value="Unassembled WGS sequence"/>
</dbReference>
<name>A0AAU9IHY6_9CILI</name>
<dbReference type="EMBL" id="CAJZBQ010000013">
    <property type="protein sequence ID" value="CAG9315094.1"/>
    <property type="molecule type" value="Genomic_DNA"/>
</dbReference>
<keyword evidence="2" id="KW-1185">Reference proteome</keyword>
<sequence>MGEERARSYSELRERRKAELKNSATNCIDKWLSGWSPLTKVVLPLSKTDTKTDASYVKIPKIRSKSELIEKRKADLKNDLKNQHKDNYKTFFNKVEEQLNSVFDTPFQQSYAEKKEEKKQKDRQYLEKVFSTKSKGIYSYDLPKFSSHIINPSILSISDALSMHRLPQKKIVYDSKPLSNASKLSSTASSISVLSTKTMEIELNGNKKERNKTSLQKTNHFAEKPNKTCAFPNFNPDMMMDIVEIKNMSKINSRKGFFSDYNDPKPLRSEICFKKSFKPKPVVQERRQSLIQSKLNMTVDDTLARSSGFSLLKGQNSFLL</sequence>
<reference evidence="1" key="1">
    <citation type="submission" date="2021-09" db="EMBL/GenBank/DDBJ databases">
        <authorList>
            <consortium name="AG Swart"/>
            <person name="Singh M."/>
            <person name="Singh A."/>
            <person name="Seah K."/>
            <person name="Emmerich C."/>
        </authorList>
    </citation>
    <scope>NUCLEOTIDE SEQUENCE</scope>
    <source>
        <strain evidence="1">ATCC30299</strain>
    </source>
</reference>
<dbReference type="AlphaFoldDB" id="A0AAU9IHY6"/>
<protein>
    <submittedName>
        <fullName evidence="1">Uncharacterized protein</fullName>
    </submittedName>
</protein>
<gene>
    <name evidence="1" type="ORF">BSTOLATCC_MIC12869</name>
</gene>